<reference evidence="1" key="1">
    <citation type="journal article" date="2011" name="PLoS Biol.">
        <title>Gene gain and loss during evolution of obligate parasitism in the white rust pathogen of Arabidopsis thaliana.</title>
        <authorList>
            <person name="Kemen E."/>
            <person name="Gardiner A."/>
            <person name="Schultz-Larsen T."/>
            <person name="Kemen A.C."/>
            <person name="Balmuth A.L."/>
            <person name="Robert-Seilaniantz A."/>
            <person name="Bailey K."/>
            <person name="Holub E."/>
            <person name="Studholme D.J."/>
            <person name="Maclean D."/>
            <person name="Jones J.D."/>
        </authorList>
    </citation>
    <scope>NUCLEOTIDE SEQUENCE</scope>
</reference>
<evidence type="ECO:0000313" key="1">
    <source>
        <dbReference type="EMBL" id="CCA28231.1"/>
    </source>
</evidence>
<organism evidence="1">
    <name type="scientific">Albugo laibachii Nc14</name>
    <dbReference type="NCBI Taxonomy" id="890382"/>
    <lineage>
        <taxon>Eukaryota</taxon>
        <taxon>Sar</taxon>
        <taxon>Stramenopiles</taxon>
        <taxon>Oomycota</taxon>
        <taxon>Peronosporomycetes</taxon>
        <taxon>Albuginales</taxon>
        <taxon>Albuginaceae</taxon>
        <taxon>Albugo</taxon>
    </lineage>
</organism>
<dbReference type="EMBL" id="FR825092">
    <property type="protein sequence ID" value="CCA28231.1"/>
    <property type="molecule type" value="Genomic_DNA"/>
</dbReference>
<sequence>MKLLKKFPFEIVELTSALDSSNRIRSMEYFAESGPSHPHFKAIERTQYVGRHLATDKLKIIQEIKAALNYPIQCLQPENALIQELISCRQCLSRWYETPAIAFYKYRKHIIHVFADLNKTTTNLKICSLECGGIKVLNIAVSECHLRVVDHFVTFRLAGMLLVPPYNPYTKMLTVLNLKLGSGCIWAQYTLETLQCLTCLRGIGALAVHKLSLYTALISIHPSERSKEEVQALEIAHCVAFYKCFQVSFVPNAMCMYEMTMTNGATAGQQKVFLTKYHSSLHKPTSLMVGTQLNVRNTFSFTLSSSSAPLVDTRGSSQDKLASTDVTHHSYSASKLWPGLDSGQTFVGTNVLVVSWSKNSFSCVKCLALFAELILIQVF</sequence>
<dbReference type="HOGENOM" id="CLU_730398_0_0_1"/>
<reference evidence="1" key="2">
    <citation type="submission" date="2011-02" db="EMBL/GenBank/DDBJ databases">
        <authorList>
            <person name="MacLean D."/>
        </authorList>
    </citation>
    <scope>NUCLEOTIDE SEQUENCE</scope>
</reference>
<gene>
    <name evidence="1" type="primary">AlNc14C1619G13015</name>
    <name evidence="1" type="ORF">ALNC14_143750</name>
</gene>
<accession>F0X2T0</accession>
<proteinExistence type="predicted"/>
<name>F0X2T0_9STRA</name>
<dbReference type="AlphaFoldDB" id="F0X2T0"/>
<protein>
    <submittedName>
        <fullName evidence="1">AlNc14C1619G13015 protein</fullName>
    </submittedName>
</protein>